<dbReference type="KEGG" id="psez:HME7025_02318"/>
<dbReference type="Proteomes" id="UP000245468">
    <property type="component" value="Chromosome"/>
</dbReference>
<name>A0A2S2DXU1_9BACT</name>
<dbReference type="PROSITE" id="PS51257">
    <property type="entry name" value="PROKAR_LIPOPROTEIN"/>
    <property type="match status" value="1"/>
</dbReference>
<organism evidence="1 2">
    <name type="scientific">Aquirufa nivalisilvae</name>
    <dbReference type="NCBI Taxonomy" id="2516557"/>
    <lineage>
        <taxon>Bacteria</taxon>
        <taxon>Pseudomonadati</taxon>
        <taxon>Bacteroidota</taxon>
        <taxon>Cytophagia</taxon>
        <taxon>Cytophagales</taxon>
        <taxon>Flectobacillaceae</taxon>
        <taxon>Aquirufa</taxon>
    </lineage>
</organism>
<dbReference type="EMBL" id="CP029346">
    <property type="protein sequence ID" value="AWL10159.1"/>
    <property type="molecule type" value="Genomic_DNA"/>
</dbReference>
<reference evidence="2" key="1">
    <citation type="submission" date="2018-05" db="EMBL/GenBank/DDBJ databases">
        <title>Pseudarcicella sp. HME7025 Genome sequencing and assembly.</title>
        <authorList>
            <person name="Kim H."/>
            <person name="Kang H."/>
            <person name="Joh K."/>
        </authorList>
    </citation>
    <scope>NUCLEOTIDE SEQUENCE [LARGE SCALE GENOMIC DNA]</scope>
    <source>
        <strain evidence="2">HME7025</strain>
    </source>
</reference>
<sequence>MQKALINSMKNLAIVLFAVVLLSSCSQQAYLTGSLMTLIKENQLPLEKIQFYNDNALFLERELNASDANVKSGKIILINGKSINRVTLEQQTPGVLVKQANDQLLISFEAGAGEEKSLHFGPVVGERGEYYYQLVDDAGSPTFSRLNYDGNKYLLYNKKKVRLMIMKSSFSGLKVNSKRMRGNRVR</sequence>
<keyword evidence="2" id="KW-1185">Reference proteome</keyword>
<evidence type="ECO:0008006" key="3">
    <source>
        <dbReference type="Google" id="ProtNLM"/>
    </source>
</evidence>
<proteinExistence type="predicted"/>
<dbReference type="AlphaFoldDB" id="A0A2S2DXU1"/>
<evidence type="ECO:0000313" key="1">
    <source>
        <dbReference type="EMBL" id="AWL10159.1"/>
    </source>
</evidence>
<protein>
    <recommendedName>
        <fullName evidence="3">Lipoprotein</fullName>
    </recommendedName>
</protein>
<gene>
    <name evidence="1" type="ORF">HME7025_02318</name>
</gene>
<evidence type="ECO:0000313" key="2">
    <source>
        <dbReference type="Proteomes" id="UP000245468"/>
    </source>
</evidence>
<accession>A0A2S2DXU1</accession>